<dbReference type="OrthoDB" id="10365415at2759"/>
<keyword evidence="3" id="KW-1185">Reference proteome</keyword>
<evidence type="ECO:0000313" key="2">
    <source>
        <dbReference type="EMBL" id="KAG5929927.1"/>
    </source>
</evidence>
<accession>A0A9P7M593</accession>
<organism evidence="2 3">
    <name type="scientific">Claviceps pazoutovae</name>
    <dbReference type="NCBI Taxonomy" id="1649127"/>
    <lineage>
        <taxon>Eukaryota</taxon>
        <taxon>Fungi</taxon>
        <taxon>Dikarya</taxon>
        <taxon>Ascomycota</taxon>
        <taxon>Pezizomycotina</taxon>
        <taxon>Sordariomycetes</taxon>
        <taxon>Hypocreomycetidae</taxon>
        <taxon>Hypocreales</taxon>
        <taxon>Clavicipitaceae</taxon>
        <taxon>Claviceps</taxon>
    </lineage>
</organism>
<dbReference type="Proteomes" id="UP000706124">
    <property type="component" value="Unassembled WGS sequence"/>
</dbReference>
<protein>
    <submittedName>
        <fullName evidence="2">Uncharacterized protein</fullName>
    </submittedName>
</protein>
<feature type="compositionally biased region" description="Polar residues" evidence="1">
    <location>
        <begin position="1"/>
        <end position="11"/>
    </location>
</feature>
<evidence type="ECO:0000313" key="3">
    <source>
        <dbReference type="Proteomes" id="UP000706124"/>
    </source>
</evidence>
<reference evidence="2 3" key="1">
    <citation type="journal article" date="2020" name="bioRxiv">
        <title>Whole genome comparisons of ergot fungi reveals the divergence and evolution of species within the genus Claviceps are the result of varying mechanisms driving genome evolution and host range expansion.</title>
        <authorList>
            <person name="Wyka S.A."/>
            <person name="Mondo S.J."/>
            <person name="Liu M."/>
            <person name="Dettman J."/>
            <person name="Nalam V."/>
            <person name="Broders K.D."/>
        </authorList>
    </citation>
    <scope>NUCLEOTIDE SEQUENCE [LARGE SCALE GENOMIC DNA]</scope>
    <source>
        <strain evidence="2 3">CCC 1485</strain>
    </source>
</reference>
<comment type="caution">
    <text evidence="2">The sequence shown here is derived from an EMBL/GenBank/DDBJ whole genome shotgun (WGS) entry which is preliminary data.</text>
</comment>
<feature type="region of interest" description="Disordered" evidence="1">
    <location>
        <begin position="1"/>
        <end position="31"/>
    </location>
</feature>
<sequence length="70" mass="8052">MDQQNDAASEISQEDRPSTEPFPITSTGTLNEHDLPEVFQKKCFIKYFSNEWVDASDDIDHVYAELQNQS</sequence>
<gene>
    <name evidence="2" type="ORF">E4U60_007240</name>
</gene>
<proteinExistence type="predicted"/>
<evidence type="ECO:0000256" key="1">
    <source>
        <dbReference type="SAM" id="MobiDB-lite"/>
    </source>
</evidence>
<dbReference type="EMBL" id="SRPO01000794">
    <property type="protein sequence ID" value="KAG5929927.1"/>
    <property type="molecule type" value="Genomic_DNA"/>
</dbReference>
<name>A0A9P7M593_9HYPO</name>
<dbReference type="AlphaFoldDB" id="A0A9P7M593"/>